<dbReference type="GO" id="GO:0003676">
    <property type="term" value="F:nucleic acid binding"/>
    <property type="evidence" value="ECO:0007669"/>
    <property type="project" value="InterPro"/>
</dbReference>
<dbReference type="Gene3D" id="3.30.420.10">
    <property type="entry name" value="Ribonuclease H-like superfamily/Ribonuclease H"/>
    <property type="match status" value="1"/>
</dbReference>
<dbReference type="InterPro" id="IPR001584">
    <property type="entry name" value="Integrase_cat-core"/>
</dbReference>
<dbReference type="GO" id="GO:0015074">
    <property type="term" value="P:DNA integration"/>
    <property type="evidence" value="ECO:0007669"/>
    <property type="project" value="InterPro"/>
</dbReference>
<evidence type="ECO:0000313" key="3">
    <source>
        <dbReference type="EMBL" id="TDH60015.1"/>
    </source>
</evidence>
<accession>A0A4V3A9P0</accession>
<dbReference type="InterPro" id="IPR012337">
    <property type="entry name" value="RNaseH-like_sf"/>
</dbReference>
<organism evidence="3 4">
    <name type="scientific">Dankookia rubra</name>
    <dbReference type="NCBI Taxonomy" id="1442381"/>
    <lineage>
        <taxon>Bacteria</taxon>
        <taxon>Pseudomonadati</taxon>
        <taxon>Pseudomonadota</taxon>
        <taxon>Alphaproteobacteria</taxon>
        <taxon>Acetobacterales</taxon>
        <taxon>Roseomonadaceae</taxon>
        <taxon>Dankookia</taxon>
    </lineage>
</organism>
<dbReference type="SUPFAM" id="SSF53098">
    <property type="entry name" value="Ribonuclease H-like"/>
    <property type="match status" value="1"/>
</dbReference>
<proteinExistence type="predicted"/>
<keyword evidence="4" id="KW-1185">Reference proteome</keyword>
<feature type="domain" description="Integrase catalytic" evidence="2">
    <location>
        <begin position="1"/>
        <end position="115"/>
    </location>
</feature>
<dbReference type="OrthoDB" id="8080802at2"/>
<dbReference type="Proteomes" id="UP000295096">
    <property type="component" value="Unassembled WGS sequence"/>
</dbReference>
<dbReference type="EMBL" id="SMSJ01000047">
    <property type="protein sequence ID" value="TDH60015.1"/>
    <property type="molecule type" value="Genomic_DNA"/>
</dbReference>
<protein>
    <recommendedName>
        <fullName evidence="2">Integrase catalytic domain-containing protein</fullName>
    </recommendedName>
</protein>
<dbReference type="RefSeq" id="WP_133291195.1">
    <property type="nucleotide sequence ID" value="NZ_SMSJ01000047.1"/>
</dbReference>
<dbReference type="AlphaFoldDB" id="A0A4V3A9P0"/>
<evidence type="ECO:0000259" key="2">
    <source>
        <dbReference type="PROSITE" id="PS50994"/>
    </source>
</evidence>
<gene>
    <name evidence="3" type="ORF">E2C06_24385</name>
</gene>
<feature type="compositionally biased region" description="Low complexity" evidence="1">
    <location>
        <begin position="126"/>
        <end position="145"/>
    </location>
</feature>
<dbReference type="PROSITE" id="PS50994">
    <property type="entry name" value="INTEGRASE"/>
    <property type="match status" value="1"/>
</dbReference>
<dbReference type="InterPro" id="IPR036397">
    <property type="entry name" value="RNaseH_sf"/>
</dbReference>
<reference evidence="3 4" key="1">
    <citation type="journal article" date="2016" name="J. Microbiol.">
        <title>Dankookia rubra gen. nov., sp. nov., an alphaproteobacterium isolated from sediment of a shallow stream.</title>
        <authorList>
            <person name="Kim W.H."/>
            <person name="Kim D.H."/>
            <person name="Kang K."/>
            <person name="Ahn T.Y."/>
        </authorList>
    </citation>
    <scope>NUCLEOTIDE SEQUENCE [LARGE SCALE GENOMIC DNA]</scope>
    <source>
        <strain evidence="3 4">JCM30602</strain>
    </source>
</reference>
<evidence type="ECO:0000313" key="4">
    <source>
        <dbReference type="Proteomes" id="UP000295096"/>
    </source>
</evidence>
<sequence>MWAIDATQVTTVQDGKIWLFEVLEHWNAEMLGWHVAKRRIRYEAVQALGTAVRQQFGHRTAGAAHGLALRHDHGSNFMVNVFEKQMWFWSVTPSYAFVAEPETRGCIEWLFHTLKSRPFTAASSRPLTTCATPSAPSSPATTPNG</sequence>
<comment type="caution">
    <text evidence="3">The sequence shown here is derived from an EMBL/GenBank/DDBJ whole genome shotgun (WGS) entry which is preliminary data.</text>
</comment>
<name>A0A4V3A9P0_9PROT</name>
<feature type="region of interest" description="Disordered" evidence="1">
    <location>
        <begin position="124"/>
        <end position="145"/>
    </location>
</feature>
<evidence type="ECO:0000256" key="1">
    <source>
        <dbReference type="SAM" id="MobiDB-lite"/>
    </source>
</evidence>